<sequence>MGKEGDVVRECFFTWVDILKMAEEKKERKKERNAVEESKDAGDGGASLHG</sequence>
<gene>
    <name evidence="2" type="ORF">GCM10007981_09880</name>
</gene>
<name>A0A830GVP5_9CREN</name>
<evidence type="ECO:0000313" key="2">
    <source>
        <dbReference type="EMBL" id="GGP20708.1"/>
    </source>
</evidence>
<dbReference type="EMBL" id="BMNL01000002">
    <property type="protein sequence ID" value="GGP20708.1"/>
    <property type="molecule type" value="Genomic_DNA"/>
</dbReference>
<dbReference type="AlphaFoldDB" id="A0A830GVP5"/>
<evidence type="ECO:0000313" key="3">
    <source>
        <dbReference type="Proteomes" id="UP000610960"/>
    </source>
</evidence>
<proteinExistence type="predicted"/>
<organism evidence="2 3">
    <name type="scientific">Thermocladium modestius</name>
    <dbReference type="NCBI Taxonomy" id="62609"/>
    <lineage>
        <taxon>Archaea</taxon>
        <taxon>Thermoproteota</taxon>
        <taxon>Thermoprotei</taxon>
        <taxon>Thermoproteales</taxon>
        <taxon>Thermoproteaceae</taxon>
        <taxon>Thermocladium</taxon>
    </lineage>
</organism>
<dbReference type="RefSeq" id="WP_188596305.1">
    <property type="nucleotide sequence ID" value="NZ_BMNL01000002.1"/>
</dbReference>
<feature type="region of interest" description="Disordered" evidence="1">
    <location>
        <begin position="25"/>
        <end position="50"/>
    </location>
</feature>
<evidence type="ECO:0000256" key="1">
    <source>
        <dbReference type="SAM" id="MobiDB-lite"/>
    </source>
</evidence>
<reference evidence="2" key="2">
    <citation type="submission" date="2020-09" db="EMBL/GenBank/DDBJ databases">
        <authorList>
            <person name="Sun Q."/>
            <person name="Ohkuma M."/>
        </authorList>
    </citation>
    <scope>NUCLEOTIDE SEQUENCE</scope>
    <source>
        <strain evidence="2">JCM 10088</strain>
    </source>
</reference>
<accession>A0A830GVP5</accession>
<feature type="compositionally biased region" description="Basic and acidic residues" evidence="1">
    <location>
        <begin position="25"/>
        <end position="42"/>
    </location>
</feature>
<protein>
    <submittedName>
        <fullName evidence="2">Uncharacterized protein</fullName>
    </submittedName>
</protein>
<comment type="caution">
    <text evidence="2">The sequence shown here is derived from an EMBL/GenBank/DDBJ whole genome shotgun (WGS) entry which is preliminary data.</text>
</comment>
<keyword evidence="3" id="KW-1185">Reference proteome</keyword>
<dbReference type="Proteomes" id="UP000610960">
    <property type="component" value="Unassembled WGS sequence"/>
</dbReference>
<reference evidence="2" key="1">
    <citation type="journal article" date="2014" name="Int. J. Syst. Evol. Microbiol.">
        <title>Complete genome sequence of Corynebacterium casei LMG S-19264T (=DSM 44701T), isolated from a smear-ripened cheese.</title>
        <authorList>
            <consortium name="US DOE Joint Genome Institute (JGI-PGF)"/>
            <person name="Walter F."/>
            <person name="Albersmeier A."/>
            <person name="Kalinowski J."/>
            <person name="Ruckert C."/>
        </authorList>
    </citation>
    <scope>NUCLEOTIDE SEQUENCE</scope>
    <source>
        <strain evidence="2">JCM 10088</strain>
    </source>
</reference>